<dbReference type="Gene3D" id="3.90.950.20">
    <property type="entry name" value="CinA-like"/>
    <property type="match status" value="1"/>
</dbReference>
<feature type="domain" description="CinA C-terminal" evidence="1">
    <location>
        <begin position="9"/>
        <end position="165"/>
    </location>
</feature>
<evidence type="ECO:0000313" key="3">
    <source>
        <dbReference type="Proteomes" id="UP000193467"/>
    </source>
</evidence>
<reference evidence="2 3" key="1">
    <citation type="submission" date="2016-07" db="EMBL/GenBank/DDBJ databases">
        <title>Pervasive Adenine N6-methylation of Active Genes in Fungi.</title>
        <authorList>
            <consortium name="DOE Joint Genome Institute"/>
            <person name="Mondo S.J."/>
            <person name="Dannebaum R.O."/>
            <person name="Kuo R.C."/>
            <person name="Labutti K."/>
            <person name="Haridas S."/>
            <person name="Kuo A."/>
            <person name="Salamov A."/>
            <person name="Ahrendt S.R."/>
            <person name="Lipzen A."/>
            <person name="Sullivan W."/>
            <person name="Andreopoulos W.B."/>
            <person name="Clum A."/>
            <person name="Lindquist E."/>
            <person name="Daum C."/>
            <person name="Ramamoorthy G.K."/>
            <person name="Gryganskyi A."/>
            <person name="Culley D."/>
            <person name="Magnuson J.K."/>
            <person name="James T.Y."/>
            <person name="O'Malley M.A."/>
            <person name="Stajich J.E."/>
            <person name="Spatafora J.W."/>
            <person name="Visel A."/>
            <person name="Grigoriev I.V."/>
        </authorList>
    </citation>
    <scope>NUCLEOTIDE SEQUENCE [LARGE SCALE GENOMIC DNA]</scope>
    <source>
        <strain evidence="2 3">62-1032</strain>
    </source>
</reference>
<sequence>MSFPPPELKSLAEQVVSLLIQRKETVSLVETATGGLVAATLLSLPGTSAIFQGGVNAYSLPSRQAFLEWKESDTASYDGPTEAIVLSLARSLRRSLSSTWSLAESGVAGPSLPSKYRAEILEVGVGYCPIAVVGEGVERSKTVVVKQPRERGENMVQFAVEVLRAFLEVLTEQKGSKDVEKL</sequence>
<proteinExistence type="predicted"/>
<dbReference type="Pfam" id="PF02464">
    <property type="entry name" value="CinA"/>
    <property type="match status" value="1"/>
</dbReference>
<evidence type="ECO:0000259" key="1">
    <source>
        <dbReference type="Pfam" id="PF02464"/>
    </source>
</evidence>
<dbReference type="OrthoDB" id="2350783at2759"/>
<dbReference type="AlphaFoldDB" id="A0A1Y2EPW4"/>
<evidence type="ECO:0000313" key="2">
    <source>
        <dbReference type="EMBL" id="ORY73589.1"/>
    </source>
</evidence>
<name>A0A1Y2EPW4_9BASI</name>
<dbReference type="InParanoid" id="A0A1Y2EPW4"/>
<protein>
    <recommendedName>
        <fullName evidence="1">CinA C-terminal domain-containing protein</fullName>
    </recommendedName>
</protein>
<comment type="caution">
    <text evidence="2">The sequence shown here is derived from an EMBL/GenBank/DDBJ whole genome shotgun (WGS) entry which is preliminary data.</text>
</comment>
<dbReference type="InterPro" id="IPR036653">
    <property type="entry name" value="CinA-like_C"/>
</dbReference>
<gene>
    <name evidence="2" type="ORF">BCR35DRAFT_307019</name>
</gene>
<organism evidence="2 3">
    <name type="scientific">Leucosporidium creatinivorum</name>
    <dbReference type="NCBI Taxonomy" id="106004"/>
    <lineage>
        <taxon>Eukaryota</taxon>
        <taxon>Fungi</taxon>
        <taxon>Dikarya</taxon>
        <taxon>Basidiomycota</taxon>
        <taxon>Pucciniomycotina</taxon>
        <taxon>Microbotryomycetes</taxon>
        <taxon>Leucosporidiales</taxon>
        <taxon>Leucosporidium</taxon>
    </lineage>
</organism>
<keyword evidence="3" id="KW-1185">Reference proteome</keyword>
<dbReference type="InterPro" id="IPR008136">
    <property type="entry name" value="CinA_C"/>
</dbReference>
<dbReference type="Proteomes" id="UP000193467">
    <property type="component" value="Unassembled WGS sequence"/>
</dbReference>
<dbReference type="STRING" id="106004.A0A1Y2EPW4"/>
<dbReference type="EMBL" id="MCGR01000045">
    <property type="protein sequence ID" value="ORY73589.1"/>
    <property type="molecule type" value="Genomic_DNA"/>
</dbReference>
<accession>A0A1Y2EPW4</accession>
<dbReference type="SUPFAM" id="SSF142433">
    <property type="entry name" value="CinA-like"/>
    <property type="match status" value="1"/>
</dbReference>